<reference evidence="2 3" key="1">
    <citation type="journal article" date="2018" name="Nat. Ecol. Evol.">
        <title>Shark genomes provide insights into elasmobranch evolution and the origin of vertebrates.</title>
        <authorList>
            <person name="Hara Y"/>
            <person name="Yamaguchi K"/>
            <person name="Onimaru K"/>
            <person name="Kadota M"/>
            <person name="Koyanagi M"/>
            <person name="Keeley SD"/>
            <person name="Tatsumi K"/>
            <person name="Tanaka K"/>
            <person name="Motone F"/>
            <person name="Kageyama Y"/>
            <person name="Nozu R"/>
            <person name="Adachi N"/>
            <person name="Nishimura O"/>
            <person name="Nakagawa R"/>
            <person name="Tanegashima C"/>
            <person name="Kiyatake I"/>
            <person name="Matsumoto R"/>
            <person name="Murakumo K"/>
            <person name="Nishida K"/>
            <person name="Terakita A"/>
            <person name="Kuratani S"/>
            <person name="Sato K"/>
            <person name="Hyodo S Kuraku.S."/>
        </authorList>
    </citation>
    <scope>NUCLEOTIDE SEQUENCE [LARGE SCALE GENOMIC DNA]</scope>
</reference>
<protein>
    <submittedName>
        <fullName evidence="2">Uncharacterized protein</fullName>
    </submittedName>
</protein>
<dbReference type="AlphaFoldDB" id="A0A401PV53"/>
<evidence type="ECO:0000313" key="2">
    <source>
        <dbReference type="EMBL" id="GCB76943.1"/>
    </source>
</evidence>
<comment type="caution">
    <text evidence="2">The sequence shown here is derived from an EMBL/GenBank/DDBJ whole genome shotgun (WGS) entry which is preliminary data.</text>
</comment>
<feature type="non-terminal residue" evidence="2">
    <location>
        <position position="1"/>
    </location>
</feature>
<evidence type="ECO:0000313" key="3">
    <source>
        <dbReference type="Proteomes" id="UP000288216"/>
    </source>
</evidence>
<accession>A0A401PV53</accession>
<evidence type="ECO:0000256" key="1">
    <source>
        <dbReference type="SAM" id="Phobius"/>
    </source>
</evidence>
<name>A0A401PV53_SCYTO</name>
<proteinExistence type="predicted"/>
<organism evidence="2 3">
    <name type="scientific">Scyliorhinus torazame</name>
    <name type="common">Cloudy catshark</name>
    <name type="synonym">Catulus torazame</name>
    <dbReference type="NCBI Taxonomy" id="75743"/>
    <lineage>
        <taxon>Eukaryota</taxon>
        <taxon>Metazoa</taxon>
        <taxon>Chordata</taxon>
        <taxon>Craniata</taxon>
        <taxon>Vertebrata</taxon>
        <taxon>Chondrichthyes</taxon>
        <taxon>Elasmobranchii</taxon>
        <taxon>Galeomorphii</taxon>
        <taxon>Galeoidea</taxon>
        <taxon>Carcharhiniformes</taxon>
        <taxon>Scyliorhinidae</taxon>
        <taxon>Scyliorhinus</taxon>
    </lineage>
</organism>
<sequence length="83" mass="9094">QTGDVQTLVFPVMYLNESVLIDNTSAAKLYSMLMLSEAVTLIPFMIMGLAILFGLIFIILVCTNRNMAIEASEAERAPLLNPS</sequence>
<dbReference type="OrthoDB" id="18585at2759"/>
<keyword evidence="1" id="KW-1133">Transmembrane helix</keyword>
<dbReference type="STRING" id="75743.A0A401PV53"/>
<keyword evidence="3" id="KW-1185">Reference proteome</keyword>
<dbReference type="EMBL" id="BFAA01016693">
    <property type="protein sequence ID" value="GCB76943.1"/>
    <property type="molecule type" value="Genomic_DNA"/>
</dbReference>
<feature type="transmembrane region" description="Helical" evidence="1">
    <location>
        <begin position="38"/>
        <end position="62"/>
    </location>
</feature>
<keyword evidence="1" id="KW-0472">Membrane</keyword>
<gene>
    <name evidence="2" type="ORF">scyTo_0020527</name>
</gene>
<dbReference type="Proteomes" id="UP000288216">
    <property type="component" value="Unassembled WGS sequence"/>
</dbReference>
<keyword evidence="1" id="KW-0812">Transmembrane</keyword>